<dbReference type="RefSeq" id="WP_171741875.1">
    <property type="nucleotide sequence ID" value="NZ_CP053435.1"/>
</dbReference>
<dbReference type="Proteomes" id="UP000502756">
    <property type="component" value="Chromosome"/>
</dbReference>
<sequence length="66" mass="7142">METAQTQFQPGDHVTVLDGGPPMIVKSTKEGGRIVTCAPIQEEHGGEQDYDATKLTKLDSQQGDQK</sequence>
<keyword evidence="3" id="KW-1185">Reference proteome</keyword>
<feature type="compositionally biased region" description="Basic and acidic residues" evidence="1">
    <location>
        <begin position="41"/>
        <end position="57"/>
    </location>
</feature>
<feature type="region of interest" description="Disordered" evidence="1">
    <location>
        <begin position="1"/>
        <end position="21"/>
    </location>
</feature>
<name>A0A6M5YEI8_9BACT</name>
<dbReference type="EMBL" id="CP053435">
    <property type="protein sequence ID" value="QJW92024.1"/>
    <property type="molecule type" value="Genomic_DNA"/>
</dbReference>
<protein>
    <recommendedName>
        <fullName evidence="4">DUF2158 domain-containing protein</fullName>
    </recommendedName>
</protein>
<dbReference type="AlphaFoldDB" id="A0A6M5YEI8"/>
<feature type="region of interest" description="Disordered" evidence="1">
    <location>
        <begin position="40"/>
        <end position="66"/>
    </location>
</feature>
<evidence type="ECO:0000313" key="3">
    <source>
        <dbReference type="Proteomes" id="UP000502756"/>
    </source>
</evidence>
<accession>A0A6M5YEI8</accession>
<organism evidence="2 3">
    <name type="scientific">Spirosoma taeanense</name>
    <dbReference type="NCBI Taxonomy" id="2735870"/>
    <lineage>
        <taxon>Bacteria</taxon>
        <taxon>Pseudomonadati</taxon>
        <taxon>Bacteroidota</taxon>
        <taxon>Cytophagia</taxon>
        <taxon>Cytophagales</taxon>
        <taxon>Cytophagaceae</taxon>
        <taxon>Spirosoma</taxon>
    </lineage>
</organism>
<dbReference type="KEGG" id="stae:HNV11_22885"/>
<evidence type="ECO:0000256" key="1">
    <source>
        <dbReference type="SAM" id="MobiDB-lite"/>
    </source>
</evidence>
<evidence type="ECO:0000313" key="2">
    <source>
        <dbReference type="EMBL" id="QJW92024.1"/>
    </source>
</evidence>
<reference evidence="2 3" key="1">
    <citation type="submission" date="2020-05" db="EMBL/GenBank/DDBJ databases">
        <title>Genome sequencing of Spirosoma sp. TS118.</title>
        <authorList>
            <person name="Lee J.-H."/>
            <person name="Jeong S."/>
            <person name="Zhao L."/>
            <person name="Jung J.-H."/>
            <person name="Kim M.-K."/>
            <person name="Lim S."/>
        </authorList>
    </citation>
    <scope>NUCLEOTIDE SEQUENCE [LARGE SCALE GENOMIC DNA]</scope>
    <source>
        <strain evidence="2 3">TS118</strain>
    </source>
</reference>
<proteinExistence type="predicted"/>
<gene>
    <name evidence="2" type="ORF">HNV11_22885</name>
</gene>
<evidence type="ECO:0008006" key="4">
    <source>
        <dbReference type="Google" id="ProtNLM"/>
    </source>
</evidence>